<dbReference type="PANTHER" id="PTHR45614:SF25">
    <property type="entry name" value="MYB PROTEIN"/>
    <property type="match status" value="1"/>
</dbReference>
<reference evidence="5" key="1">
    <citation type="journal article" date="2023" name="Mol. Phylogenet. Evol.">
        <title>Genome-scale phylogeny and comparative genomics of the fungal order Sordariales.</title>
        <authorList>
            <person name="Hensen N."/>
            <person name="Bonometti L."/>
            <person name="Westerberg I."/>
            <person name="Brannstrom I.O."/>
            <person name="Guillou S."/>
            <person name="Cros-Aarteil S."/>
            <person name="Calhoun S."/>
            <person name="Haridas S."/>
            <person name="Kuo A."/>
            <person name="Mondo S."/>
            <person name="Pangilinan J."/>
            <person name="Riley R."/>
            <person name="LaButti K."/>
            <person name="Andreopoulos B."/>
            <person name="Lipzen A."/>
            <person name="Chen C."/>
            <person name="Yan M."/>
            <person name="Daum C."/>
            <person name="Ng V."/>
            <person name="Clum A."/>
            <person name="Steindorff A."/>
            <person name="Ohm R.A."/>
            <person name="Martin F."/>
            <person name="Silar P."/>
            <person name="Natvig D.O."/>
            <person name="Lalanne C."/>
            <person name="Gautier V."/>
            <person name="Ament-Velasquez S.L."/>
            <person name="Kruys A."/>
            <person name="Hutchinson M.I."/>
            <person name="Powell A.J."/>
            <person name="Barry K."/>
            <person name="Miller A.N."/>
            <person name="Grigoriev I.V."/>
            <person name="Debuchy R."/>
            <person name="Gladieux P."/>
            <person name="Hiltunen Thoren M."/>
            <person name="Johannesson H."/>
        </authorList>
    </citation>
    <scope>NUCLEOTIDE SEQUENCE [LARGE SCALE GENOMIC DNA]</scope>
    <source>
        <strain evidence="5">CBS 340.73</strain>
    </source>
</reference>
<feature type="domain" description="HTH myb-type" evidence="3">
    <location>
        <begin position="10"/>
        <end position="65"/>
    </location>
</feature>
<feature type="compositionally biased region" description="Low complexity" evidence="1">
    <location>
        <begin position="199"/>
        <end position="217"/>
    </location>
</feature>
<dbReference type="GO" id="GO:0000278">
    <property type="term" value="P:mitotic cell cycle"/>
    <property type="evidence" value="ECO:0007669"/>
    <property type="project" value="TreeGrafter"/>
</dbReference>
<dbReference type="InterPro" id="IPR001005">
    <property type="entry name" value="SANT/Myb"/>
</dbReference>
<dbReference type="PROSITE" id="PS50090">
    <property type="entry name" value="MYB_LIKE"/>
    <property type="match status" value="2"/>
</dbReference>
<feature type="domain" description="Myb-like" evidence="2">
    <location>
        <begin position="62"/>
        <end position="109"/>
    </location>
</feature>
<evidence type="ECO:0000259" key="3">
    <source>
        <dbReference type="PROSITE" id="PS51294"/>
    </source>
</evidence>
<evidence type="ECO:0000313" key="4">
    <source>
        <dbReference type="EMBL" id="KAK3936531.1"/>
    </source>
</evidence>
<dbReference type="InterPro" id="IPR050560">
    <property type="entry name" value="MYB_TF"/>
</dbReference>
<dbReference type="Proteomes" id="UP001303473">
    <property type="component" value="Unassembled WGS sequence"/>
</dbReference>
<dbReference type="PANTHER" id="PTHR45614">
    <property type="entry name" value="MYB PROTEIN-RELATED"/>
    <property type="match status" value="1"/>
</dbReference>
<dbReference type="GO" id="GO:0000981">
    <property type="term" value="F:DNA-binding transcription factor activity, RNA polymerase II-specific"/>
    <property type="evidence" value="ECO:0007669"/>
    <property type="project" value="TreeGrafter"/>
</dbReference>
<feature type="compositionally biased region" description="Pro residues" evidence="1">
    <location>
        <begin position="260"/>
        <end position="271"/>
    </location>
</feature>
<dbReference type="AlphaFoldDB" id="A0AAN6S1N5"/>
<proteinExistence type="predicted"/>
<keyword evidence="4" id="KW-0238">DNA-binding</keyword>
<dbReference type="SMART" id="SM00717">
    <property type="entry name" value="SANT"/>
    <property type="match status" value="2"/>
</dbReference>
<feature type="compositionally biased region" description="Basic and acidic residues" evidence="1">
    <location>
        <begin position="337"/>
        <end position="363"/>
    </location>
</feature>
<accession>A0AAN6S1N5</accession>
<evidence type="ECO:0000259" key="2">
    <source>
        <dbReference type="PROSITE" id="PS50090"/>
    </source>
</evidence>
<protein>
    <submittedName>
        <fullName evidence="4">Myb-like DNA-binding protein</fullName>
    </submittedName>
</protein>
<sequence>MSSYPTQNPHQNSRRGPWTKAEDDLLLDLVDVQGPLNWVRIAGTIRTRTPKQCRERYHQNLKPTLNHEPITAEEGRQIEDLVRVHGRKWAEIARKLHNRSDNAVKNWWNGSQNRRKRAERRKSERQLSPPPSSDTTFATAASARFYQAYSARSYQPHPPPLQCPLPQYRNYGVDRGLPSPGVSPISDVAPQLVSDRTSHVSSSPTSYSPSNYSPTSYQQRSNTYELPPLKISPDGPRQRQAALPTPIETSLPSLSTMTGNPPPSAYPPPTPVSMSYSHSQVDYYPRMSRLPTAPSSPVGQTDRYREYQPGQYQPEQYQPEQYQPEQYQPGQYQPDQGDDKPAPPRQPDQRENTRRLRVDDMLQ</sequence>
<dbReference type="Pfam" id="PF13921">
    <property type="entry name" value="Myb_DNA-bind_6"/>
    <property type="match status" value="1"/>
</dbReference>
<feature type="region of interest" description="Disordered" evidence="1">
    <location>
        <begin position="287"/>
        <end position="363"/>
    </location>
</feature>
<comment type="caution">
    <text evidence="4">The sequence shown here is derived from an EMBL/GenBank/DDBJ whole genome shotgun (WGS) entry which is preliminary data.</text>
</comment>
<feature type="domain" description="Myb-like" evidence="2">
    <location>
        <begin position="10"/>
        <end position="61"/>
    </location>
</feature>
<dbReference type="SUPFAM" id="SSF46689">
    <property type="entry name" value="Homeodomain-like"/>
    <property type="match status" value="1"/>
</dbReference>
<name>A0AAN6S1N5_9PEZI</name>
<feature type="compositionally biased region" description="Polar residues" evidence="1">
    <location>
        <begin position="247"/>
        <end position="259"/>
    </location>
</feature>
<keyword evidence="5" id="KW-1185">Reference proteome</keyword>
<dbReference type="GO" id="GO:0045944">
    <property type="term" value="P:positive regulation of transcription by RNA polymerase II"/>
    <property type="evidence" value="ECO:0007669"/>
    <property type="project" value="TreeGrafter"/>
</dbReference>
<dbReference type="GO" id="GO:0005634">
    <property type="term" value="C:nucleus"/>
    <property type="evidence" value="ECO:0007669"/>
    <property type="project" value="TreeGrafter"/>
</dbReference>
<feature type="domain" description="HTH myb-type" evidence="3">
    <location>
        <begin position="66"/>
        <end position="116"/>
    </location>
</feature>
<evidence type="ECO:0000256" key="1">
    <source>
        <dbReference type="SAM" id="MobiDB-lite"/>
    </source>
</evidence>
<dbReference type="GO" id="GO:0000978">
    <property type="term" value="F:RNA polymerase II cis-regulatory region sequence-specific DNA binding"/>
    <property type="evidence" value="ECO:0007669"/>
    <property type="project" value="TreeGrafter"/>
</dbReference>
<evidence type="ECO:0000313" key="5">
    <source>
        <dbReference type="Proteomes" id="UP001303473"/>
    </source>
</evidence>
<dbReference type="Gene3D" id="1.10.10.60">
    <property type="entry name" value="Homeodomain-like"/>
    <property type="match status" value="2"/>
</dbReference>
<organism evidence="4 5">
    <name type="scientific">Diplogelasinospora grovesii</name>
    <dbReference type="NCBI Taxonomy" id="303347"/>
    <lineage>
        <taxon>Eukaryota</taxon>
        <taxon>Fungi</taxon>
        <taxon>Dikarya</taxon>
        <taxon>Ascomycota</taxon>
        <taxon>Pezizomycotina</taxon>
        <taxon>Sordariomycetes</taxon>
        <taxon>Sordariomycetidae</taxon>
        <taxon>Sordariales</taxon>
        <taxon>Diplogelasinosporaceae</taxon>
        <taxon>Diplogelasinospora</taxon>
    </lineage>
</organism>
<feature type="region of interest" description="Disordered" evidence="1">
    <location>
        <begin position="105"/>
        <end position="136"/>
    </location>
</feature>
<feature type="region of interest" description="Disordered" evidence="1">
    <location>
        <begin position="153"/>
        <end position="273"/>
    </location>
</feature>
<dbReference type="PROSITE" id="PS51294">
    <property type="entry name" value="HTH_MYB"/>
    <property type="match status" value="2"/>
</dbReference>
<dbReference type="InterPro" id="IPR009057">
    <property type="entry name" value="Homeodomain-like_sf"/>
</dbReference>
<dbReference type="InterPro" id="IPR017930">
    <property type="entry name" value="Myb_dom"/>
</dbReference>
<gene>
    <name evidence="4" type="ORF">QBC46DRAFT_269395</name>
</gene>
<feature type="compositionally biased region" description="Low complexity" evidence="1">
    <location>
        <begin position="307"/>
        <end position="335"/>
    </location>
</feature>
<dbReference type="EMBL" id="MU853880">
    <property type="protein sequence ID" value="KAK3936531.1"/>
    <property type="molecule type" value="Genomic_DNA"/>
</dbReference>
<dbReference type="CDD" id="cd00167">
    <property type="entry name" value="SANT"/>
    <property type="match status" value="2"/>
</dbReference>